<gene>
    <name evidence="1" type="ORF">PH362_17065</name>
</gene>
<dbReference type="EMBL" id="JAQMFO010000027">
    <property type="protein sequence ID" value="MDB6373591.1"/>
    <property type="molecule type" value="Genomic_DNA"/>
</dbReference>
<evidence type="ECO:0000313" key="2">
    <source>
        <dbReference type="Proteomes" id="UP001212996"/>
    </source>
</evidence>
<proteinExistence type="predicted"/>
<evidence type="ECO:0000313" key="1">
    <source>
        <dbReference type="EMBL" id="MDB6373591.1"/>
    </source>
</evidence>
<comment type="caution">
    <text evidence="1">The sequence shown here is derived from an EMBL/GenBank/DDBJ whole genome shotgun (WGS) entry which is preliminary data.</text>
</comment>
<sequence length="297" mass="33462">MAKDRKKTFSYQVSGTRATSSIKSLSFFDGSYTEPEKPPIDIFQEKKISNLKLLGAFLISPETGQYHQLATIGGHEWQQLANLIVLGLVSSVESYFRAIVRKLLIIDKHSKKHSYTSNLTYGAALHHKKDLLPEALLESSSFTSSSNIVKTLKTYLDINLGSLSNIPSLHSALTDYEIVCHLRHCIVHRSGLLGSNNALALGLDEYCTYLEKPISINLSTVQEIALVCDTLIKEINDKIFHEILSRTIKELNWSGDLRKDKILFKPYFDLFSPSIENSPKNLNKCYSEFIQAHNIKV</sequence>
<dbReference type="RefSeq" id="WP_271867055.1">
    <property type="nucleotide sequence ID" value="NZ_JAQMFO010000027.1"/>
</dbReference>
<organism evidence="1 2">
    <name type="scientific">Photorhabdus bodei</name>
    <dbReference type="NCBI Taxonomy" id="2029681"/>
    <lineage>
        <taxon>Bacteria</taxon>
        <taxon>Pseudomonadati</taxon>
        <taxon>Pseudomonadota</taxon>
        <taxon>Gammaproteobacteria</taxon>
        <taxon>Enterobacterales</taxon>
        <taxon>Morganellaceae</taxon>
        <taxon>Photorhabdus</taxon>
    </lineage>
</organism>
<name>A0AAW6BLC6_9GAMM</name>
<evidence type="ECO:0008006" key="3">
    <source>
        <dbReference type="Google" id="ProtNLM"/>
    </source>
</evidence>
<dbReference type="AlphaFoldDB" id="A0AAW6BLC6"/>
<accession>A0AAW6BLC6</accession>
<reference evidence="1" key="1">
    <citation type="submission" date="2023-01" db="EMBL/GenBank/DDBJ databases">
        <title>Genome sequencing of Photorhabdus bodei 09-20.</title>
        <authorList>
            <person name="Kalindamar S."/>
            <person name="Kumru S."/>
        </authorList>
    </citation>
    <scope>NUCLEOTIDE SEQUENCE</scope>
    <source>
        <strain evidence="1">09-20</strain>
    </source>
</reference>
<dbReference type="Proteomes" id="UP001212996">
    <property type="component" value="Unassembled WGS sequence"/>
</dbReference>
<protein>
    <recommendedName>
        <fullName evidence="3">RiboL-PSP-HEPN domain-containing protein</fullName>
    </recommendedName>
</protein>